<evidence type="ECO:0000256" key="1">
    <source>
        <dbReference type="SAM" id="Phobius"/>
    </source>
</evidence>
<dbReference type="CDD" id="cd01949">
    <property type="entry name" value="GGDEF"/>
    <property type="match status" value="1"/>
</dbReference>
<dbReference type="PANTHER" id="PTHR45138:SF9">
    <property type="entry name" value="DIGUANYLATE CYCLASE DGCM-RELATED"/>
    <property type="match status" value="1"/>
</dbReference>
<keyword evidence="1" id="KW-0472">Membrane</keyword>
<dbReference type="InterPro" id="IPR000160">
    <property type="entry name" value="GGDEF_dom"/>
</dbReference>
<dbReference type="PANTHER" id="PTHR45138">
    <property type="entry name" value="REGULATORY COMPONENTS OF SENSORY TRANSDUCTION SYSTEM"/>
    <property type="match status" value="1"/>
</dbReference>
<feature type="transmembrane region" description="Helical" evidence="1">
    <location>
        <begin position="51"/>
        <end position="73"/>
    </location>
</feature>
<evidence type="ECO:0000313" key="3">
    <source>
        <dbReference type="EMBL" id="SEP38553.1"/>
    </source>
</evidence>
<dbReference type="InterPro" id="IPR050469">
    <property type="entry name" value="Diguanylate_Cyclase"/>
</dbReference>
<dbReference type="EMBL" id="FODY01000023">
    <property type="protein sequence ID" value="SEP38553.1"/>
    <property type="molecule type" value="Genomic_DNA"/>
</dbReference>
<feature type="transmembrane region" description="Helical" evidence="1">
    <location>
        <begin position="85"/>
        <end position="102"/>
    </location>
</feature>
<dbReference type="Gene3D" id="3.30.70.270">
    <property type="match status" value="1"/>
</dbReference>
<dbReference type="PROSITE" id="PS50887">
    <property type="entry name" value="GGDEF"/>
    <property type="match status" value="1"/>
</dbReference>
<dbReference type="Pfam" id="PF00990">
    <property type="entry name" value="GGDEF"/>
    <property type="match status" value="1"/>
</dbReference>
<dbReference type="AlphaFoldDB" id="A0A1H8XFB0"/>
<organism evidence="3 4">
    <name type="scientific">Propionispora vibrioides</name>
    <dbReference type="NCBI Taxonomy" id="112903"/>
    <lineage>
        <taxon>Bacteria</taxon>
        <taxon>Bacillati</taxon>
        <taxon>Bacillota</taxon>
        <taxon>Negativicutes</taxon>
        <taxon>Selenomonadales</taxon>
        <taxon>Sporomusaceae</taxon>
        <taxon>Propionispora</taxon>
    </lineage>
</organism>
<dbReference type="InterPro" id="IPR043128">
    <property type="entry name" value="Rev_trsase/Diguanyl_cyclase"/>
</dbReference>
<gene>
    <name evidence="3" type="ORF">SAMN04490178_12330</name>
</gene>
<dbReference type="GO" id="GO:0052621">
    <property type="term" value="F:diguanylate cyclase activity"/>
    <property type="evidence" value="ECO:0007669"/>
    <property type="project" value="TreeGrafter"/>
</dbReference>
<dbReference type="RefSeq" id="WP_177173631.1">
    <property type="nucleotide sequence ID" value="NZ_FODY01000023.1"/>
</dbReference>
<keyword evidence="1" id="KW-0812">Transmembrane</keyword>
<dbReference type="FunFam" id="3.30.70.270:FF:000001">
    <property type="entry name" value="Diguanylate cyclase domain protein"/>
    <property type="match status" value="1"/>
</dbReference>
<keyword evidence="1" id="KW-1133">Transmembrane helix</keyword>
<sequence>MSRFIRYTDSAVEQFYLKEDVANTKTGIVVAICFCLLFVINDYVFLGTGLLFYQTVLVRLIFTALSVGCLFFLRRIKSYQQHERLVYGWSVLLVLLLAYVNLTRQADNINFTYLDPLIVLLILIYFPGAVGKKAVLAGCQVIIDLAIAAFLRNSPYTLSWEVITCAYVLSFILGLVIAVKLCAFRHEHYYALVKEQNLRLELEKSAYTDCLTGAFNRRKFFQLGEELFNRFQENQEVFALIMLDLDFFKNLNDKFGHAAGDAFLLSFSKLILQHTRAGDIMGRLGGEEFALILPVTCLDFANEVAEKIRYSCEQNKAFFNKRMLQTTVSIGVTEVCDKDRSFAEALNRADEALYQAKRWGRNQVHLSEA</sequence>
<dbReference type="GO" id="GO:1902201">
    <property type="term" value="P:negative regulation of bacterial-type flagellum-dependent cell motility"/>
    <property type="evidence" value="ECO:0007669"/>
    <property type="project" value="TreeGrafter"/>
</dbReference>
<dbReference type="Proteomes" id="UP000198847">
    <property type="component" value="Unassembled WGS sequence"/>
</dbReference>
<dbReference type="InterPro" id="IPR029787">
    <property type="entry name" value="Nucleotide_cyclase"/>
</dbReference>
<dbReference type="GO" id="GO:0005886">
    <property type="term" value="C:plasma membrane"/>
    <property type="evidence" value="ECO:0007669"/>
    <property type="project" value="TreeGrafter"/>
</dbReference>
<feature type="transmembrane region" description="Helical" evidence="1">
    <location>
        <begin position="158"/>
        <end position="179"/>
    </location>
</feature>
<evidence type="ECO:0000313" key="4">
    <source>
        <dbReference type="Proteomes" id="UP000198847"/>
    </source>
</evidence>
<reference evidence="3 4" key="1">
    <citation type="submission" date="2016-10" db="EMBL/GenBank/DDBJ databases">
        <authorList>
            <person name="de Groot N.N."/>
        </authorList>
    </citation>
    <scope>NUCLEOTIDE SEQUENCE [LARGE SCALE GENOMIC DNA]</scope>
    <source>
        <strain evidence="3 4">DSM 13305</strain>
    </source>
</reference>
<dbReference type="GO" id="GO:0043709">
    <property type="term" value="P:cell adhesion involved in single-species biofilm formation"/>
    <property type="evidence" value="ECO:0007669"/>
    <property type="project" value="TreeGrafter"/>
</dbReference>
<proteinExistence type="predicted"/>
<keyword evidence="4" id="KW-1185">Reference proteome</keyword>
<dbReference type="SUPFAM" id="SSF55073">
    <property type="entry name" value="Nucleotide cyclase"/>
    <property type="match status" value="1"/>
</dbReference>
<feature type="domain" description="GGDEF" evidence="2">
    <location>
        <begin position="236"/>
        <end position="369"/>
    </location>
</feature>
<name>A0A1H8XFB0_9FIRM</name>
<dbReference type="NCBIfam" id="TIGR00254">
    <property type="entry name" value="GGDEF"/>
    <property type="match status" value="1"/>
</dbReference>
<dbReference type="STRING" id="112903.SAMN04490178_12330"/>
<evidence type="ECO:0000259" key="2">
    <source>
        <dbReference type="PROSITE" id="PS50887"/>
    </source>
</evidence>
<feature type="transmembrane region" description="Helical" evidence="1">
    <location>
        <begin position="26"/>
        <end position="45"/>
    </location>
</feature>
<dbReference type="SMART" id="SM00267">
    <property type="entry name" value="GGDEF"/>
    <property type="match status" value="1"/>
</dbReference>
<accession>A0A1H8XFB0</accession>
<protein>
    <submittedName>
        <fullName evidence="3">Diguanylate cyclase (GGDEF) domain-containing protein</fullName>
    </submittedName>
</protein>